<dbReference type="AlphaFoldDB" id="A0A2T2NGM0"/>
<evidence type="ECO:0000313" key="2">
    <source>
        <dbReference type="Proteomes" id="UP000240883"/>
    </source>
</evidence>
<organism evidence="1 2">
    <name type="scientific">Corynespora cassiicola Philippines</name>
    <dbReference type="NCBI Taxonomy" id="1448308"/>
    <lineage>
        <taxon>Eukaryota</taxon>
        <taxon>Fungi</taxon>
        <taxon>Dikarya</taxon>
        <taxon>Ascomycota</taxon>
        <taxon>Pezizomycotina</taxon>
        <taxon>Dothideomycetes</taxon>
        <taxon>Pleosporomycetidae</taxon>
        <taxon>Pleosporales</taxon>
        <taxon>Corynesporascaceae</taxon>
        <taxon>Corynespora</taxon>
    </lineage>
</organism>
<dbReference type="Proteomes" id="UP000240883">
    <property type="component" value="Unassembled WGS sequence"/>
</dbReference>
<proteinExistence type="predicted"/>
<dbReference type="EMBL" id="KZ678139">
    <property type="protein sequence ID" value="PSN64178.1"/>
    <property type="molecule type" value="Genomic_DNA"/>
</dbReference>
<gene>
    <name evidence="1" type="ORF">BS50DRAFT_637464</name>
</gene>
<evidence type="ECO:0000313" key="1">
    <source>
        <dbReference type="EMBL" id="PSN64178.1"/>
    </source>
</evidence>
<protein>
    <submittedName>
        <fullName evidence="1">Uncharacterized protein</fullName>
    </submittedName>
</protein>
<name>A0A2T2NGM0_CORCC</name>
<reference evidence="1 2" key="1">
    <citation type="journal article" date="2018" name="Front. Microbiol.">
        <title>Genome-Wide Analysis of Corynespora cassiicola Leaf Fall Disease Putative Effectors.</title>
        <authorList>
            <person name="Lopez D."/>
            <person name="Ribeiro S."/>
            <person name="Label P."/>
            <person name="Fumanal B."/>
            <person name="Venisse J.S."/>
            <person name="Kohler A."/>
            <person name="de Oliveira R.R."/>
            <person name="Labutti K."/>
            <person name="Lipzen A."/>
            <person name="Lail K."/>
            <person name="Bauer D."/>
            <person name="Ohm R.A."/>
            <person name="Barry K.W."/>
            <person name="Spatafora J."/>
            <person name="Grigoriev I.V."/>
            <person name="Martin F.M."/>
            <person name="Pujade-Renaud V."/>
        </authorList>
    </citation>
    <scope>NUCLEOTIDE SEQUENCE [LARGE SCALE GENOMIC DNA]</scope>
    <source>
        <strain evidence="1 2">Philippines</strain>
    </source>
</reference>
<keyword evidence="2" id="KW-1185">Reference proteome</keyword>
<accession>A0A2T2NGM0</accession>
<sequence>MIISEKVIGSDWASSHGLLPIYATNPGLGRFCMLPYELRLKIFRLVILNFVGNGSTIQWFGLLGVCMEIPTFFQASASLLAGGWKSLLASFELQVKSLNDCESLLEIADSDSPKYFASPELGIRFEYQLITKLSLIKMIDTRKRPHQSAYMALATKCVALTYLKIEIARQRDAIVTAQSPWGLSESMRVEIATALADQHELHRVFEIATLKKLVFVMHHGYQSQWNLVVGYLRWGFAVRKQQVDVHILDQDPGSANHL</sequence>